<keyword evidence="6" id="KW-0539">Nucleus</keyword>
<evidence type="ECO:0000256" key="6">
    <source>
        <dbReference type="ARBA" id="ARBA00023242"/>
    </source>
</evidence>
<dbReference type="PIRSF" id="PIRSF005856">
    <property type="entry name" value="Rad51"/>
    <property type="match status" value="1"/>
</dbReference>
<proteinExistence type="predicted"/>
<comment type="caution">
    <text evidence="9">The sequence shown here is derived from an EMBL/GenBank/DDBJ whole genome shotgun (WGS) entry which is preliminary data.</text>
</comment>
<evidence type="ECO:0000256" key="4">
    <source>
        <dbReference type="ARBA" id="ARBA00022840"/>
    </source>
</evidence>
<evidence type="ECO:0000313" key="9">
    <source>
        <dbReference type="EMBL" id="KAF8819630.1"/>
    </source>
</evidence>
<dbReference type="SUPFAM" id="SSF52540">
    <property type="entry name" value="P-loop containing nucleoside triphosphate hydrolases"/>
    <property type="match status" value="1"/>
</dbReference>
<evidence type="ECO:0000256" key="3">
    <source>
        <dbReference type="ARBA" id="ARBA00022763"/>
    </source>
</evidence>
<dbReference type="InterPro" id="IPR013632">
    <property type="entry name" value="Rad51_C"/>
</dbReference>
<dbReference type="PANTHER" id="PTHR46239:SF1">
    <property type="entry name" value="DNA REPAIR PROTEIN RAD51 HOMOLOG 3"/>
    <property type="match status" value="1"/>
</dbReference>
<feature type="domain" description="RecA family profile 1" evidence="8">
    <location>
        <begin position="29"/>
        <end position="240"/>
    </location>
</feature>
<name>A0ABQ7J6N7_9APIC</name>
<evidence type="ECO:0000256" key="1">
    <source>
        <dbReference type="ARBA" id="ARBA00004123"/>
    </source>
</evidence>
<dbReference type="InterPro" id="IPR016467">
    <property type="entry name" value="DNA_recomb/repair_RecA-like"/>
</dbReference>
<evidence type="ECO:0000313" key="10">
    <source>
        <dbReference type="Proteomes" id="UP000823046"/>
    </source>
</evidence>
<keyword evidence="10" id="KW-1185">Reference proteome</keyword>
<accession>A0ABQ7J6N7</accession>
<keyword evidence="4" id="KW-0067">ATP-binding</keyword>
<dbReference type="SMART" id="SM00382">
    <property type="entry name" value="AAA"/>
    <property type="match status" value="1"/>
</dbReference>
<organism evidence="9 10">
    <name type="scientific">Cardiosporidium cionae</name>
    <dbReference type="NCBI Taxonomy" id="476202"/>
    <lineage>
        <taxon>Eukaryota</taxon>
        <taxon>Sar</taxon>
        <taxon>Alveolata</taxon>
        <taxon>Apicomplexa</taxon>
        <taxon>Aconoidasida</taxon>
        <taxon>Nephromycida</taxon>
        <taxon>Cardiosporidium</taxon>
    </lineage>
</organism>
<evidence type="ECO:0000256" key="2">
    <source>
        <dbReference type="ARBA" id="ARBA00022741"/>
    </source>
</evidence>
<comment type="subcellular location">
    <subcellularLocation>
        <location evidence="1">Nucleus</location>
    </subcellularLocation>
</comment>
<dbReference type="PROSITE" id="PS50162">
    <property type="entry name" value="RECA_2"/>
    <property type="match status" value="1"/>
</dbReference>
<dbReference type="InterPro" id="IPR003593">
    <property type="entry name" value="AAA+_ATPase"/>
</dbReference>
<dbReference type="Gene3D" id="3.40.50.300">
    <property type="entry name" value="P-loop containing nucleotide triphosphate hydrolases"/>
    <property type="match status" value="1"/>
</dbReference>
<dbReference type="Pfam" id="PF08423">
    <property type="entry name" value="Rad51"/>
    <property type="match status" value="2"/>
</dbReference>
<dbReference type="Proteomes" id="UP000823046">
    <property type="component" value="Unassembled WGS sequence"/>
</dbReference>
<dbReference type="InterPro" id="IPR052093">
    <property type="entry name" value="HR_Repair_Mediator"/>
</dbReference>
<keyword evidence="2" id="KW-0547">Nucleotide-binding</keyword>
<keyword evidence="3" id="KW-0227">DNA damage</keyword>
<evidence type="ECO:0000256" key="7">
    <source>
        <dbReference type="ARBA" id="ARBA00040674"/>
    </source>
</evidence>
<keyword evidence="5" id="KW-0234">DNA repair</keyword>
<evidence type="ECO:0000256" key="5">
    <source>
        <dbReference type="ARBA" id="ARBA00023204"/>
    </source>
</evidence>
<evidence type="ECO:0000259" key="8">
    <source>
        <dbReference type="PROSITE" id="PS50162"/>
    </source>
</evidence>
<protein>
    <recommendedName>
        <fullName evidence="7">DNA repair protein RAD51 homolog 3</fullName>
    </recommendedName>
</protein>
<sequence length="319" mass="35516">MAKRAKSGKVVKNNPLGRSALQIVEEQVRKTSLQTAIAPLDKLLRGGIPVASGFTEICGPPGAGKTQLCIQLAVNSQFPCFGGCFPKATIIIDTEGGFTTERFMEIARATRAKLHSTSAEADHSGDLYSTEGGDYLNGIRLLRIFDHIELYKVLMQLPQLLEEPTDADTDTYSLAKENRSVVLRQPNYAGLIIIDSISFLFRHQFFSEWAKRAAYLQQLGTQLNRLASDFASAIVVTNHITTKLNDDSGFLRYPSFVPALGNTWMNLPKIRLFIEPHKSNRFENSVDSERVIKLIKSSFNLEGTVRCCIRKEGICELQE</sequence>
<dbReference type="EMBL" id="JADAQX010000662">
    <property type="protein sequence ID" value="KAF8819630.1"/>
    <property type="molecule type" value="Genomic_DNA"/>
</dbReference>
<gene>
    <name evidence="9" type="ORF">IE077_000745</name>
</gene>
<reference evidence="9 10" key="1">
    <citation type="journal article" date="2020" name="bioRxiv">
        <title>Metabolic contributions of an alphaproteobacterial endosymbiont in the apicomplexan Cardiosporidium cionae.</title>
        <authorList>
            <person name="Hunter E.S."/>
            <person name="Paight C.J."/>
            <person name="Lane C.E."/>
        </authorList>
    </citation>
    <scope>NUCLEOTIDE SEQUENCE [LARGE SCALE GENOMIC DNA]</scope>
    <source>
        <strain evidence="9">ESH_2018</strain>
    </source>
</reference>
<dbReference type="PANTHER" id="PTHR46239">
    <property type="entry name" value="DNA REPAIR PROTEIN RAD51 HOMOLOG 3 RAD51C"/>
    <property type="match status" value="1"/>
</dbReference>
<dbReference type="InterPro" id="IPR027417">
    <property type="entry name" value="P-loop_NTPase"/>
</dbReference>
<dbReference type="InterPro" id="IPR020588">
    <property type="entry name" value="RecA_ATP-bd"/>
</dbReference>